<sequence>MADLVPPLTAATCVTALLAGLAADLSWEIWARLITPQLPGVGGPLEPEALIRSVFGFSSKPLAEAIHAVVGVVFYPLGYLFIARPLQRIVLQSLPWWLTGAGFGVGLWIFALFVMAHLVAGLPAFLGFIPLTWASLGGHILFGFVTAFVVRWREKRTG</sequence>
<keyword evidence="1" id="KW-0472">Membrane</keyword>
<dbReference type="EMBL" id="QHHQ01000002">
    <property type="protein sequence ID" value="RAI02512.1"/>
    <property type="molecule type" value="Genomic_DNA"/>
</dbReference>
<feature type="transmembrane region" description="Helical" evidence="1">
    <location>
        <begin position="125"/>
        <end position="150"/>
    </location>
</feature>
<dbReference type="AlphaFoldDB" id="A0A8B2NYU3"/>
<feature type="transmembrane region" description="Helical" evidence="1">
    <location>
        <begin position="94"/>
        <end position="119"/>
    </location>
</feature>
<name>A0A8B2NYU3_9HYPH</name>
<accession>A0A8B2NYU3</accession>
<organism evidence="2 3">
    <name type="scientific">Acuticoccus sediminis</name>
    <dbReference type="NCBI Taxonomy" id="2184697"/>
    <lineage>
        <taxon>Bacteria</taxon>
        <taxon>Pseudomonadati</taxon>
        <taxon>Pseudomonadota</taxon>
        <taxon>Alphaproteobacteria</taxon>
        <taxon>Hyphomicrobiales</taxon>
        <taxon>Amorphaceae</taxon>
        <taxon>Acuticoccus</taxon>
    </lineage>
</organism>
<dbReference type="Proteomes" id="UP000249590">
    <property type="component" value="Unassembled WGS sequence"/>
</dbReference>
<dbReference type="OrthoDB" id="7347542at2"/>
<comment type="caution">
    <text evidence="2">The sequence shown here is derived from an EMBL/GenBank/DDBJ whole genome shotgun (WGS) entry which is preliminary data.</text>
</comment>
<protein>
    <recommendedName>
        <fullName evidence="4">DUF1440 domain-containing protein</fullName>
    </recommendedName>
</protein>
<proteinExistence type="predicted"/>
<evidence type="ECO:0008006" key="4">
    <source>
        <dbReference type="Google" id="ProtNLM"/>
    </source>
</evidence>
<keyword evidence="1" id="KW-1133">Transmembrane helix</keyword>
<evidence type="ECO:0000313" key="2">
    <source>
        <dbReference type="EMBL" id="RAI02512.1"/>
    </source>
</evidence>
<dbReference type="RefSeq" id="WP_111346177.1">
    <property type="nucleotide sequence ID" value="NZ_QHHQ01000002.1"/>
</dbReference>
<keyword evidence="3" id="KW-1185">Reference proteome</keyword>
<feature type="transmembrane region" description="Helical" evidence="1">
    <location>
        <begin position="65"/>
        <end position="82"/>
    </location>
</feature>
<evidence type="ECO:0000256" key="1">
    <source>
        <dbReference type="SAM" id="Phobius"/>
    </source>
</evidence>
<keyword evidence="1" id="KW-0812">Transmembrane</keyword>
<gene>
    <name evidence="2" type="ORF">DLJ53_09085</name>
</gene>
<evidence type="ECO:0000313" key="3">
    <source>
        <dbReference type="Proteomes" id="UP000249590"/>
    </source>
</evidence>
<reference evidence="2 3" key="1">
    <citation type="submission" date="2018-05" db="EMBL/GenBank/DDBJ databases">
        <title>Acuticoccus sediminis sp. nov., isolated from deep-sea sediment of Indian Ocean.</title>
        <authorList>
            <person name="Liu X."/>
            <person name="Lai Q."/>
            <person name="Du Y."/>
            <person name="Sun F."/>
            <person name="Zhang X."/>
            <person name="Wang S."/>
            <person name="Shao Z."/>
        </authorList>
    </citation>
    <scope>NUCLEOTIDE SEQUENCE [LARGE SCALE GENOMIC DNA]</scope>
    <source>
        <strain evidence="2 3">PTG4-2</strain>
    </source>
</reference>